<dbReference type="RefSeq" id="WP_146316161.1">
    <property type="nucleotide sequence ID" value="NZ_VCQV01000008.1"/>
</dbReference>
<dbReference type="Pfam" id="PF19124">
    <property type="entry name" value="DUF5808"/>
    <property type="match status" value="1"/>
</dbReference>
<feature type="transmembrane region" description="Helical" evidence="1">
    <location>
        <begin position="59"/>
        <end position="92"/>
    </location>
</feature>
<keyword evidence="1" id="KW-1133">Transmembrane helix</keyword>
<accession>A0A563E309</accession>
<feature type="transmembrane region" description="Helical" evidence="1">
    <location>
        <begin position="132"/>
        <end position="151"/>
    </location>
</feature>
<evidence type="ECO:0000259" key="3">
    <source>
        <dbReference type="Pfam" id="PF19124"/>
    </source>
</evidence>
<dbReference type="GO" id="GO:0009636">
    <property type="term" value="P:response to toxic substance"/>
    <property type="evidence" value="ECO:0007669"/>
    <property type="project" value="TreeGrafter"/>
</dbReference>
<comment type="caution">
    <text evidence="4">The sequence shown here is derived from an EMBL/GenBank/DDBJ whole genome shotgun (WGS) entry which is preliminary data.</text>
</comment>
<dbReference type="EMBL" id="VCQV01000008">
    <property type="protein sequence ID" value="TWP36918.1"/>
    <property type="molecule type" value="Genomic_DNA"/>
</dbReference>
<reference evidence="4 5" key="1">
    <citation type="submission" date="2019-05" db="EMBL/GenBank/DDBJ databases">
        <authorList>
            <person name="Lee S.D."/>
        </authorList>
    </citation>
    <scope>NUCLEOTIDE SEQUENCE [LARGE SCALE GENOMIC DNA]</scope>
    <source>
        <strain evidence="4 5">C5-26</strain>
    </source>
</reference>
<keyword evidence="1" id="KW-0812">Transmembrane</keyword>
<evidence type="ECO:0000256" key="1">
    <source>
        <dbReference type="SAM" id="Phobius"/>
    </source>
</evidence>
<reference evidence="4 5" key="2">
    <citation type="submission" date="2019-08" db="EMBL/GenBank/DDBJ databases">
        <title>Jejuicoccus antrihumi gen. nov., sp. nov., a new member of the family Dermacoccaceae isolated from a cave.</title>
        <authorList>
            <person name="Schumann P."/>
            <person name="Kim I.S."/>
        </authorList>
    </citation>
    <scope>NUCLEOTIDE SEQUENCE [LARGE SCALE GENOMIC DNA]</scope>
    <source>
        <strain evidence="4 5">C5-26</strain>
    </source>
</reference>
<feature type="transmembrane region" description="Helical" evidence="1">
    <location>
        <begin position="259"/>
        <end position="280"/>
    </location>
</feature>
<feature type="domain" description="DUF5808" evidence="3">
    <location>
        <begin position="315"/>
        <end position="339"/>
    </location>
</feature>
<keyword evidence="1" id="KW-0472">Membrane</keyword>
<dbReference type="AlphaFoldDB" id="A0A563E309"/>
<name>A0A563E309_9MICO</name>
<dbReference type="PANTHER" id="PTHR37810:SF9">
    <property type="entry name" value="MEMBRANE PROTEIN"/>
    <property type="match status" value="1"/>
</dbReference>
<dbReference type="Proteomes" id="UP000320244">
    <property type="component" value="Unassembled WGS sequence"/>
</dbReference>
<keyword evidence="5" id="KW-1185">Reference proteome</keyword>
<sequence length="361" mass="38349">MKWFAVGLVLVLGGCLWLTPVMSRRTVPLGVAVPSDKVDDPVVRRAIGRFRKLVVAASVLVAGLVVALGADSTMAIAPLAVVLLAAAAFVWARQPILRAKARQGWYDQVPVRLRGAVTSDTEPKRWTSRVEIGWYAASLVLLLGSAAAGAVRYDSLPARIPTHFTFAGTPDQYADKSMISVFGPLIGGVGVIVLLLGLMGVTFVAPERQYPDGDPDHAGERARRKRAFVTRALGVIALVGCATICGACLAIYFRVTSWALTPVLVSGMVLILAVVGWAVLRAIGLQRPGAGSSGRSAESPDDDRYWKAGLIYVNREDPALFVPKRQGIGYTINLGHRAGQIVTGLVLLIVVVTVVSSVVGH</sequence>
<dbReference type="InterPro" id="IPR012867">
    <property type="entry name" value="DUF1648"/>
</dbReference>
<dbReference type="OrthoDB" id="9808690at2"/>
<dbReference type="Pfam" id="PF07853">
    <property type="entry name" value="DUF1648"/>
    <property type="match status" value="1"/>
</dbReference>
<feature type="domain" description="DUF1648" evidence="2">
    <location>
        <begin position="141"/>
        <end position="186"/>
    </location>
</feature>
<evidence type="ECO:0000313" key="4">
    <source>
        <dbReference type="EMBL" id="TWP36918.1"/>
    </source>
</evidence>
<evidence type="ECO:0000259" key="2">
    <source>
        <dbReference type="Pfam" id="PF07853"/>
    </source>
</evidence>
<proteinExistence type="predicted"/>
<gene>
    <name evidence="4" type="ORF">FGL98_07570</name>
</gene>
<dbReference type="PROSITE" id="PS51257">
    <property type="entry name" value="PROKAR_LIPOPROTEIN"/>
    <property type="match status" value="1"/>
</dbReference>
<protein>
    <submittedName>
        <fullName evidence="4">DUF1648 domain-containing protein</fullName>
    </submittedName>
</protein>
<evidence type="ECO:0000313" key="5">
    <source>
        <dbReference type="Proteomes" id="UP000320244"/>
    </source>
</evidence>
<feature type="transmembrane region" description="Helical" evidence="1">
    <location>
        <begin position="341"/>
        <end position="359"/>
    </location>
</feature>
<dbReference type="InterPro" id="IPR043831">
    <property type="entry name" value="DUF5808"/>
</dbReference>
<feature type="transmembrane region" description="Helical" evidence="1">
    <location>
        <begin position="185"/>
        <end position="206"/>
    </location>
</feature>
<organism evidence="4 5">
    <name type="scientific">Leekyejoonella antrihumi</name>
    <dbReference type="NCBI Taxonomy" id="1660198"/>
    <lineage>
        <taxon>Bacteria</taxon>
        <taxon>Bacillati</taxon>
        <taxon>Actinomycetota</taxon>
        <taxon>Actinomycetes</taxon>
        <taxon>Micrococcales</taxon>
        <taxon>Dermacoccaceae</taxon>
        <taxon>Leekyejoonella</taxon>
    </lineage>
</organism>
<feature type="transmembrane region" description="Helical" evidence="1">
    <location>
        <begin position="227"/>
        <end position="253"/>
    </location>
</feature>
<dbReference type="PANTHER" id="PTHR37810">
    <property type="entry name" value="IMMUNITY PROTEIN SDPI"/>
    <property type="match status" value="1"/>
</dbReference>